<keyword evidence="4" id="KW-0479">Metal-binding</keyword>
<dbReference type="CDD" id="cd01876">
    <property type="entry name" value="YihA_EngB"/>
    <property type="match status" value="1"/>
</dbReference>
<dbReference type="InterPro" id="IPR006073">
    <property type="entry name" value="GTP-bd"/>
</dbReference>
<evidence type="ECO:0000256" key="1">
    <source>
        <dbReference type="ARBA" id="ARBA00001946"/>
    </source>
</evidence>
<protein>
    <submittedName>
        <fullName evidence="12">GTP-binding protein, putative</fullName>
    </submittedName>
</protein>
<keyword evidence="8" id="KW-0717">Septation</keyword>
<sequence>MHVYINVLVCIYVYMYIYLCARLYEYMSTVTPYLAKPFLNINFLNAEERPFWLSDKNVEKGHLIFSSKIIAYPVYVAQTIHKYNPSNIPQIAIFGRSNVGKSSLINALLNYRDVAQASKTPGRTRHLFVFNLMSYLSIVDLPGYGYAQVSKELRNNWSILIEEYLNKAKNLKRALCLIECTELFTPHDFVLLDMLITKRIPFQIIITKIDKLKAHELHNIMIKVLSIIENYKKKVKVFNESSSNKKGTTHIKKETYEFNINEYLFNVSSLKHFGIQELRANLSIIAMDSLNERNRRNNEVMK</sequence>
<comment type="similarity">
    <text evidence="2">Belongs to the TRAFAC class TrmE-Era-EngA-EngB-Septin-like GTPase superfamily. EngB GTPase family.</text>
</comment>
<dbReference type="Proteomes" id="UP000219813">
    <property type="component" value="Chromosome 10"/>
</dbReference>
<dbReference type="VEuPathDB" id="PlasmoDB:PmUG01_10031200"/>
<comment type="cofactor">
    <cofactor evidence="1">
        <name>Mg(2+)</name>
        <dbReference type="ChEBI" id="CHEBI:18420"/>
    </cofactor>
</comment>
<evidence type="ECO:0000256" key="4">
    <source>
        <dbReference type="ARBA" id="ARBA00022723"/>
    </source>
</evidence>
<keyword evidence="6" id="KW-0460">Magnesium</keyword>
<evidence type="ECO:0000313" key="12">
    <source>
        <dbReference type="EMBL" id="SCN44924.1"/>
    </source>
</evidence>
<dbReference type="InterPro" id="IPR027417">
    <property type="entry name" value="P-loop_NTPase"/>
</dbReference>
<keyword evidence="10" id="KW-0812">Transmembrane</keyword>
<dbReference type="RefSeq" id="XP_028862086.1">
    <property type="nucleotide sequence ID" value="XM_029005504.1"/>
</dbReference>
<dbReference type="GO" id="GO:0046872">
    <property type="term" value="F:metal ion binding"/>
    <property type="evidence" value="ECO:0007669"/>
    <property type="project" value="UniProtKB-KW"/>
</dbReference>
<evidence type="ECO:0000256" key="8">
    <source>
        <dbReference type="ARBA" id="ARBA00023210"/>
    </source>
</evidence>
<evidence type="ECO:0000256" key="5">
    <source>
        <dbReference type="ARBA" id="ARBA00022741"/>
    </source>
</evidence>
<dbReference type="Gene3D" id="3.40.50.300">
    <property type="entry name" value="P-loop containing nucleotide triphosphate hydrolases"/>
    <property type="match status" value="1"/>
</dbReference>
<dbReference type="InterPro" id="IPR030393">
    <property type="entry name" value="G_ENGB_dom"/>
</dbReference>
<name>A0A1D3RIA4_PLAMA</name>
<evidence type="ECO:0000256" key="9">
    <source>
        <dbReference type="ARBA" id="ARBA00023306"/>
    </source>
</evidence>
<dbReference type="GO" id="GO:0005525">
    <property type="term" value="F:GTP binding"/>
    <property type="evidence" value="ECO:0007669"/>
    <property type="project" value="UniProtKB-KW"/>
</dbReference>
<dbReference type="SUPFAM" id="SSF52540">
    <property type="entry name" value="P-loop containing nucleoside triphosphate hydrolases"/>
    <property type="match status" value="1"/>
</dbReference>
<dbReference type="EMBL" id="LT594631">
    <property type="protein sequence ID" value="SCN44924.1"/>
    <property type="molecule type" value="Genomic_DNA"/>
</dbReference>
<keyword evidence="3" id="KW-0132">Cell division</keyword>
<dbReference type="PANTHER" id="PTHR11649:SF13">
    <property type="entry name" value="ENGB-TYPE G DOMAIN-CONTAINING PROTEIN"/>
    <property type="match status" value="1"/>
</dbReference>
<evidence type="ECO:0000256" key="2">
    <source>
        <dbReference type="ARBA" id="ARBA00009638"/>
    </source>
</evidence>
<reference evidence="12 13" key="1">
    <citation type="submission" date="2016-06" db="EMBL/GenBank/DDBJ databases">
        <authorList>
            <consortium name="Pathogen Informatics"/>
        </authorList>
    </citation>
    <scope>NUCLEOTIDE SEQUENCE [LARGE SCALE GENOMIC DNA]</scope>
</reference>
<dbReference type="OMA" id="CLIECTE"/>
<proteinExistence type="inferred from homology"/>
<gene>
    <name evidence="12" type="primary">PmUG01_10031200</name>
    <name evidence="12" type="ORF">PMUG01_10031200</name>
</gene>
<evidence type="ECO:0000313" key="13">
    <source>
        <dbReference type="Proteomes" id="UP000219813"/>
    </source>
</evidence>
<dbReference type="GO" id="GO:0051301">
    <property type="term" value="P:cell division"/>
    <property type="evidence" value="ECO:0007669"/>
    <property type="project" value="UniProtKB-KW"/>
</dbReference>
<evidence type="ECO:0000256" key="10">
    <source>
        <dbReference type="SAM" id="Phobius"/>
    </source>
</evidence>
<dbReference type="OrthoDB" id="391988at2759"/>
<feature type="transmembrane region" description="Helical" evidence="10">
    <location>
        <begin position="6"/>
        <end position="24"/>
    </location>
</feature>
<evidence type="ECO:0000259" key="11">
    <source>
        <dbReference type="PROSITE" id="PS51706"/>
    </source>
</evidence>
<dbReference type="PROSITE" id="PS51706">
    <property type="entry name" value="G_ENGB"/>
    <property type="match status" value="1"/>
</dbReference>
<dbReference type="Pfam" id="PF01926">
    <property type="entry name" value="MMR_HSR1"/>
    <property type="match status" value="1"/>
</dbReference>
<dbReference type="AlphaFoldDB" id="A0A1D3RIA4"/>
<keyword evidence="5" id="KW-0547">Nucleotide-binding</keyword>
<keyword evidence="9" id="KW-0131">Cell cycle</keyword>
<evidence type="ECO:0000256" key="3">
    <source>
        <dbReference type="ARBA" id="ARBA00022618"/>
    </source>
</evidence>
<dbReference type="GeneID" id="39869312"/>
<dbReference type="NCBIfam" id="TIGR03598">
    <property type="entry name" value="GTPase_YsxC"/>
    <property type="match status" value="1"/>
</dbReference>
<dbReference type="KEGG" id="pmal:PMUG01_10031200"/>
<keyword evidence="13" id="KW-1185">Reference proteome</keyword>
<organism evidence="12 13">
    <name type="scientific">Plasmodium malariae</name>
    <dbReference type="NCBI Taxonomy" id="5858"/>
    <lineage>
        <taxon>Eukaryota</taxon>
        <taxon>Sar</taxon>
        <taxon>Alveolata</taxon>
        <taxon>Apicomplexa</taxon>
        <taxon>Aconoidasida</taxon>
        <taxon>Haemosporida</taxon>
        <taxon>Plasmodiidae</taxon>
        <taxon>Plasmodium</taxon>
        <taxon>Plasmodium (Plasmodium)</taxon>
    </lineage>
</organism>
<accession>A0A1D3RIA4</accession>
<dbReference type="InterPro" id="IPR019987">
    <property type="entry name" value="GTP-bd_ribosome_bio_YsxC"/>
</dbReference>
<evidence type="ECO:0000256" key="7">
    <source>
        <dbReference type="ARBA" id="ARBA00023134"/>
    </source>
</evidence>
<keyword evidence="10" id="KW-0472">Membrane</keyword>
<keyword evidence="10" id="KW-1133">Transmembrane helix</keyword>
<keyword evidence="7" id="KW-0342">GTP-binding</keyword>
<feature type="domain" description="EngB-type G" evidence="11">
    <location>
        <begin position="87"/>
        <end position="261"/>
    </location>
</feature>
<dbReference type="PANTHER" id="PTHR11649">
    <property type="entry name" value="MSS1/TRME-RELATED GTP-BINDING PROTEIN"/>
    <property type="match status" value="1"/>
</dbReference>
<evidence type="ECO:0000256" key="6">
    <source>
        <dbReference type="ARBA" id="ARBA00022842"/>
    </source>
</evidence>
<dbReference type="HAMAP" id="MF_00321">
    <property type="entry name" value="GTPase_EngB"/>
    <property type="match status" value="1"/>
</dbReference>